<feature type="transmembrane region" description="Helical" evidence="1">
    <location>
        <begin position="30"/>
        <end position="52"/>
    </location>
</feature>
<feature type="transmembrane region" description="Helical" evidence="1">
    <location>
        <begin position="176"/>
        <end position="198"/>
    </location>
</feature>
<protein>
    <submittedName>
        <fullName evidence="2">Cell division protein FtsX</fullName>
    </submittedName>
</protein>
<accession>A0ABW3FF00</accession>
<feature type="transmembrane region" description="Helical" evidence="1">
    <location>
        <begin position="230"/>
        <end position="255"/>
    </location>
</feature>
<keyword evidence="1" id="KW-1133">Transmembrane helix</keyword>
<keyword evidence="1" id="KW-0472">Membrane</keyword>
<comment type="caution">
    <text evidence="2">The sequence shown here is derived from an EMBL/GenBank/DDBJ whole genome shotgun (WGS) entry which is preliminary data.</text>
</comment>
<dbReference type="Proteomes" id="UP001597101">
    <property type="component" value="Unassembled WGS sequence"/>
</dbReference>
<sequence length="317" mass="33680">MTDSAVTPETEEEANKPHSIVPRANVAGTALMLVIAIMAFLGSLTLGAVTLVNDTARGWQSEIAREVTIQLRPIDGQDMNDALARAQEVVGGFTGVTRVDIVDDATAARLLEPWLGEGLDLKELPVPRLISVGIDENNPPDFDTMRSSLAESVNGATLDNHRAWVDRLTTMARATIVSGLTIFALMMAATILTVIFATRGAMAGNAHVIEVLHFVGAEPGYIANQFQRHFLLLGLKGALAGGAVAIICFLAIGLWTRRNVADPSADQVAALFGTFSVGPWGYVGTIVLIFAIGMLTAITSRATVLRHVGDLDASPKR</sequence>
<keyword evidence="2" id="KW-0131">Cell cycle</keyword>
<feature type="transmembrane region" description="Helical" evidence="1">
    <location>
        <begin position="280"/>
        <end position="298"/>
    </location>
</feature>
<keyword evidence="3" id="KW-1185">Reference proteome</keyword>
<dbReference type="PANTHER" id="PTHR47755:SF1">
    <property type="entry name" value="CELL DIVISION PROTEIN FTSX"/>
    <property type="match status" value="1"/>
</dbReference>
<dbReference type="GO" id="GO:0051301">
    <property type="term" value="P:cell division"/>
    <property type="evidence" value="ECO:0007669"/>
    <property type="project" value="UniProtKB-KW"/>
</dbReference>
<dbReference type="PANTHER" id="PTHR47755">
    <property type="entry name" value="CELL DIVISION PROTEIN FTSX"/>
    <property type="match status" value="1"/>
</dbReference>
<dbReference type="InterPro" id="IPR004513">
    <property type="entry name" value="FtsX"/>
</dbReference>
<keyword evidence="1" id="KW-0812">Transmembrane</keyword>
<reference evidence="3" key="1">
    <citation type="journal article" date="2019" name="Int. J. Syst. Evol. Microbiol.">
        <title>The Global Catalogue of Microorganisms (GCM) 10K type strain sequencing project: providing services to taxonomists for standard genome sequencing and annotation.</title>
        <authorList>
            <consortium name="The Broad Institute Genomics Platform"/>
            <consortium name="The Broad Institute Genome Sequencing Center for Infectious Disease"/>
            <person name="Wu L."/>
            <person name="Ma J."/>
        </authorList>
    </citation>
    <scope>NUCLEOTIDE SEQUENCE [LARGE SCALE GENOMIC DNA]</scope>
    <source>
        <strain evidence="3">CCUG 60023</strain>
    </source>
</reference>
<proteinExistence type="predicted"/>
<evidence type="ECO:0000313" key="2">
    <source>
        <dbReference type="EMBL" id="MFD0914982.1"/>
    </source>
</evidence>
<organism evidence="2 3">
    <name type="scientific">Pseudahrensia aquimaris</name>
    <dbReference type="NCBI Taxonomy" id="744461"/>
    <lineage>
        <taxon>Bacteria</taxon>
        <taxon>Pseudomonadati</taxon>
        <taxon>Pseudomonadota</taxon>
        <taxon>Alphaproteobacteria</taxon>
        <taxon>Hyphomicrobiales</taxon>
        <taxon>Ahrensiaceae</taxon>
        <taxon>Pseudahrensia</taxon>
    </lineage>
</organism>
<gene>
    <name evidence="2" type="ORF">ACFQ14_01020</name>
</gene>
<name>A0ABW3FF00_9HYPH</name>
<evidence type="ECO:0000313" key="3">
    <source>
        <dbReference type="Proteomes" id="UP001597101"/>
    </source>
</evidence>
<dbReference type="EMBL" id="JBHTJV010000002">
    <property type="protein sequence ID" value="MFD0914982.1"/>
    <property type="molecule type" value="Genomic_DNA"/>
</dbReference>
<dbReference type="RefSeq" id="WP_377210834.1">
    <property type="nucleotide sequence ID" value="NZ_JBHTJV010000002.1"/>
</dbReference>
<evidence type="ECO:0000256" key="1">
    <source>
        <dbReference type="SAM" id="Phobius"/>
    </source>
</evidence>
<keyword evidence="2" id="KW-0132">Cell division</keyword>